<accession>A0ABR5TIX9</accession>
<reference evidence="2 3" key="1">
    <citation type="submission" date="2015-11" db="EMBL/GenBank/DDBJ databases">
        <authorList>
            <person name="Sahl J."/>
            <person name="Wagner D."/>
            <person name="Keim P."/>
        </authorList>
    </citation>
    <scope>NUCLEOTIDE SEQUENCE [LARGE SCALE GENOMIC DNA]</scope>
    <source>
        <strain evidence="2 3">BDU18</strain>
    </source>
</reference>
<evidence type="ECO:0000313" key="3">
    <source>
        <dbReference type="Proteomes" id="UP000070255"/>
    </source>
</evidence>
<feature type="region of interest" description="Disordered" evidence="1">
    <location>
        <begin position="40"/>
        <end position="111"/>
    </location>
</feature>
<proteinExistence type="predicted"/>
<keyword evidence="3" id="KW-1185">Reference proteome</keyword>
<protein>
    <submittedName>
        <fullName evidence="2">Porphobilinogen deaminase</fullName>
    </submittedName>
</protein>
<organism evidence="2 3">
    <name type="scientific">Burkholderia savannae</name>
    <dbReference type="NCBI Taxonomy" id="1637837"/>
    <lineage>
        <taxon>Bacteria</taxon>
        <taxon>Pseudomonadati</taxon>
        <taxon>Pseudomonadota</taxon>
        <taxon>Betaproteobacteria</taxon>
        <taxon>Burkholderiales</taxon>
        <taxon>Burkholderiaceae</taxon>
        <taxon>Burkholderia</taxon>
        <taxon>pseudomallei group</taxon>
    </lineage>
</organism>
<sequence>MRRVARADPEDFTIDFLGKARVNGNCGPATASAIKRRGVARCTVRDARRARPRRTTKPGDAASDATTAGRARVRTPDSASNRTIVRDLDADRAGRAHRPSGGRRRKARVLP</sequence>
<comment type="caution">
    <text evidence="2">The sequence shown here is derived from an EMBL/GenBank/DDBJ whole genome shotgun (WGS) entry which is preliminary data.</text>
</comment>
<feature type="compositionally biased region" description="Basic and acidic residues" evidence="1">
    <location>
        <begin position="84"/>
        <end position="94"/>
    </location>
</feature>
<evidence type="ECO:0000313" key="2">
    <source>
        <dbReference type="EMBL" id="KWZ44883.1"/>
    </source>
</evidence>
<evidence type="ECO:0000256" key="1">
    <source>
        <dbReference type="SAM" id="MobiDB-lite"/>
    </source>
</evidence>
<dbReference type="Proteomes" id="UP000070255">
    <property type="component" value="Unassembled WGS sequence"/>
</dbReference>
<feature type="compositionally biased region" description="Basic residues" evidence="1">
    <location>
        <begin position="95"/>
        <end position="111"/>
    </location>
</feature>
<dbReference type="EMBL" id="LNJQ01000001">
    <property type="protein sequence ID" value="KWZ44883.1"/>
    <property type="molecule type" value="Genomic_DNA"/>
</dbReference>
<name>A0ABR5TIX9_9BURK</name>
<gene>
    <name evidence="2" type="ORF">WS72_13785</name>
</gene>